<dbReference type="InterPro" id="IPR022284">
    <property type="entry name" value="GPAT/DHAPAT"/>
</dbReference>
<dbReference type="EC" id="2.3.1.15" evidence="3"/>
<evidence type="ECO:0000313" key="8">
    <source>
        <dbReference type="Proteomes" id="UP000199021"/>
    </source>
</evidence>
<organism evidence="7 8">
    <name type="scientific">Neolewinella agarilytica</name>
    <dbReference type="NCBI Taxonomy" id="478744"/>
    <lineage>
        <taxon>Bacteria</taxon>
        <taxon>Pseudomonadati</taxon>
        <taxon>Bacteroidota</taxon>
        <taxon>Saprospiria</taxon>
        <taxon>Saprospirales</taxon>
        <taxon>Lewinellaceae</taxon>
        <taxon>Neolewinella</taxon>
    </lineage>
</organism>
<evidence type="ECO:0000256" key="4">
    <source>
        <dbReference type="ARBA" id="ARBA00013432"/>
    </source>
</evidence>
<dbReference type="AlphaFoldDB" id="A0A1H9P0U9"/>
<protein>
    <recommendedName>
        <fullName evidence="4">Glycerol-3-phosphate acyltransferase</fullName>
        <ecNumber evidence="3">2.3.1.15</ecNumber>
    </recommendedName>
</protein>
<dbReference type="Proteomes" id="UP000199021">
    <property type="component" value="Unassembled WGS sequence"/>
</dbReference>
<dbReference type="InterPro" id="IPR002123">
    <property type="entry name" value="Plipid/glycerol_acylTrfase"/>
</dbReference>
<dbReference type="InParanoid" id="A0A1H9P0U9"/>
<dbReference type="PANTHER" id="PTHR12563">
    <property type="entry name" value="GLYCEROL-3-PHOSPHATE ACYLTRANSFERASE"/>
    <property type="match status" value="1"/>
</dbReference>
<dbReference type="Pfam" id="PF01553">
    <property type="entry name" value="Acyltransferase"/>
    <property type="match status" value="1"/>
</dbReference>
<dbReference type="GO" id="GO:0006629">
    <property type="term" value="P:lipid metabolic process"/>
    <property type="evidence" value="ECO:0007669"/>
    <property type="project" value="InterPro"/>
</dbReference>
<dbReference type="GO" id="GO:0012505">
    <property type="term" value="C:endomembrane system"/>
    <property type="evidence" value="ECO:0007669"/>
    <property type="project" value="UniProtKB-SubCell"/>
</dbReference>
<sequence length="621" mass="72319">MAFLQGAEVTFLFPYLRHVPDTTTNSHSSTTEAASSAFEHSGREYDHISPEIEDWGIFKIHHKREEFVEELEEESYNRILEEHGKSLTDLLSKTLFSEQRRTKEEPWKVDPPQERRYWKKLTKMLATRSLDEQEETTAENAARNILRRIVHRYADEIVGHFKIPTFRFARRFLRFFFGRLLNAADGRSFRSLFSKKILLQEKLIVRGYVEQVRELSKRGTVVFVPTHFSNLDSILIGYAVDEVAGLPAMSFGAGLNLYNTGYTAYFMNRLGAYRVDRRKRNPIYMTTLKAMSKLIIMHNVPSLFFPGGTRSRSGALETKLKLGLLGTAVEAQREHYAAGKDDKIFIVPVILSYPFVLEAQFLIEQHLRKEGQDRYIKAKDSFHSLRSILKFIWRVFSKGNSITISLGRPMDVIGNQVQVDGKSYSKNGRRVRTREYFRNQFGEINKDYQRESEYTRMLGDRIVERYHADGIVLPSHLVSYAAFAMLEKFFYDQDLYALLRLPAEDFYFREEPLYEVVAQLRDQLLAMAEKDQAKVSPELHESPEKIVSHAIDSMGTFHIDKPLYRDRRGNLVSDSFAMLHYYHNRLSTFHLKNRVKWPADLLGDERIEKGYFSKLDKDDLG</sequence>
<feature type="domain" description="Phospholipid/glycerol acyltransferase" evidence="6">
    <location>
        <begin position="221"/>
        <end position="354"/>
    </location>
</feature>
<comment type="subcellular location">
    <subcellularLocation>
        <location evidence="1">Endomembrane system</location>
        <topology evidence="1">Peripheral membrane protein</topology>
    </subcellularLocation>
</comment>
<keyword evidence="7" id="KW-0012">Acyltransferase</keyword>
<comment type="catalytic activity">
    <reaction evidence="5">
        <text>sn-glycerol 3-phosphate + an acyl-CoA = a 1-acyl-sn-glycero-3-phosphate + CoA</text>
        <dbReference type="Rhea" id="RHEA:15325"/>
        <dbReference type="ChEBI" id="CHEBI:57287"/>
        <dbReference type="ChEBI" id="CHEBI:57597"/>
        <dbReference type="ChEBI" id="CHEBI:57970"/>
        <dbReference type="ChEBI" id="CHEBI:58342"/>
        <dbReference type="EC" id="2.3.1.15"/>
    </reaction>
</comment>
<evidence type="ECO:0000313" key="7">
    <source>
        <dbReference type="EMBL" id="SER41449.1"/>
    </source>
</evidence>
<dbReference type="PANTHER" id="PTHR12563:SF17">
    <property type="entry name" value="DIHYDROXYACETONE PHOSPHATE ACYLTRANSFERASE"/>
    <property type="match status" value="1"/>
</dbReference>
<evidence type="ECO:0000256" key="2">
    <source>
        <dbReference type="ARBA" id="ARBA00004765"/>
    </source>
</evidence>
<name>A0A1H9P0U9_9BACT</name>
<keyword evidence="8" id="KW-1185">Reference proteome</keyword>
<dbReference type="STRING" id="478744.SAMN05444359_14115"/>
<dbReference type="EMBL" id="FOFB01000041">
    <property type="protein sequence ID" value="SER41449.1"/>
    <property type="molecule type" value="Genomic_DNA"/>
</dbReference>
<evidence type="ECO:0000256" key="1">
    <source>
        <dbReference type="ARBA" id="ARBA00004184"/>
    </source>
</evidence>
<reference evidence="8" key="1">
    <citation type="submission" date="2016-10" db="EMBL/GenBank/DDBJ databases">
        <authorList>
            <person name="Varghese N."/>
            <person name="Submissions S."/>
        </authorList>
    </citation>
    <scope>NUCLEOTIDE SEQUENCE [LARGE SCALE GENOMIC DNA]</scope>
    <source>
        <strain evidence="8">DSM 24740</strain>
    </source>
</reference>
<comment type="pathway">
    <text evidence="2">Phospholipid metabolism; CDP-diacylglycerol biosynthesis; CDP-diacylglycerol from sn-glycerol 3-phosphate: step 1/3.</text>
</comment>
<evidence type="ECO:0000259" key="6">
    <source>
        <dbReference type="SMART" id="SM00563"/>
    </source>
</evidence>
<evidence type="ECO:0000256" key="5">
    <source>
        <dbReference type="ARBA" id="ARBA00048427"/>
    </source>
</evidence>
<dbReference type="GO" id="GO:0004366">
    <property type="term" value="F:glycerol-3-phosphate O-acyltransferase activity"/>
    <property type="evidence" value="ECO:0007669"/>
    <property type="project" value="UniProtKB-EC"/>
</dbReference>
<proteinExistence type="predicted"/>
<dbReference type="SMART" id="SM00563">
    <property type="entry name" value="PlsC"/>
    <property type="match status" value="1"/>
</dbReference>
<evidence type="ECO:0000256" key="3">
    <source>
        <dbReference type="ARBA" id="ARBA00013113"/>
    </source>
</evidence>
<accession>A0A1H9P0U9</accession>
<gene>
    <name evidence="7" type="ORF">SAMN05444359_14115</name>
</gene>
<keyword evidence="7" id="KW-0808">Transferase</keyword>
<dbReference type="SUPFAM" id="SSF69593">
    <property type="entry name" value="Glycerol-3-phosphate (1)-acyltransferase"/>
    <property type="match status" value="1"/>
</dbReference>